<protein>
    <submittedName>
        <fullName evidence="7">Adhesion G protein-coupled receptor L2</fullName>
    </submittedName>
</protein>
<name>A0ABV0S7K3_9TELE</name>
<dbReference type="InterPro" id="IPR017981">
    <property type="entry name" value="GPCR_2-like_7TM"/>
</dbReference>
<evidence type="ECO:0000313" key="8">
    <source>
        <dbReference type="Proteomes" id="UP001434883"/>
    </source>
</evidence>
<keyword evidence="4 5" id="KW-0472">Membrane</keyword>
<evidence type="ECO:0000256" key="5">
    <source>
        <dbReference type="SAM" id="Phobius"/>
    </source>
</evidence>
<dbReference type="Proteomes" id="UP001434883">
    <property type="component" value="Unassembled WGS sequence"/>
</dbReference>
<dbReference type="PANTHER" id="PTHR12011">
    <property type="entry name" value="ADHESION G-PROTEIN COUPLED RECEPTOR"/>
    <property type="match status" value="1"/>
</dbReference>
<evidence type="ECO:0000256" key="4">
    <source>
        <dbReference type="ARBA" id="ARBA00023136"/>
    </source>
</evidence>
<feature type="transmembrane region" description="Helical" evidence="5">
    <location>
        <begin position="134"/>
        <end position="153"/>
    </location>
</feature>
<accession>A0ABV0S7K3</accession>
<evidence type="ECO:0000256" key="1">
    <source>
        <dbReference type="ARBA" id="ARBA00004141"/>
    </source>
</evidence>
<evidence type="ECO:0000256" key="2">
    <source>
        <dbReference type="ARBA" id="ARBA00022692"/>
    </source>
</evidence>
<dbReference type="PRINTS" id="PR00249">
    <property type="entry name" value="GPCRSECRETIN"/>
</dbReference>
<comment type="caution">
    <text evidence="7">The sequence shown here is derived from an EMBL/GenBank/DDBJ whole genome shotgun (WGS) entry which is preliminary data.</text>
</comment>
<evidence type="ECO:0000259" key="6">
    <source>
        <dbReference type="PROSITE" id="PS50261"/>
    </source>
</evidence>
<keyword evidence="2 5" id="KW-0812">Transmembrane</keyword>
<organism evidence="7 8">
    <name type="scientific">Xenoophorus captivus</name>
    <dbReference type="NCBI Taxonomy" id="1517983"/>
    <lineage>
        <taxon>Eukaryota</taxon>
        <taxon>Metazoa</taxon>
        <taxon>Chordata</taxon>
        <taxon>Craniata</taxon>
        <taxon>Vertebrata</taxon>
        <taxon>Euteleostomi</taxon>
        <taxon>Actinopterygii</taxon>
        <taxon>Neopterygii</taxon>
        <taxon>Teleostei</taxon>
        <taxon>Neoteleostei</taxon>
        <taxon>Acanthomorphata</taxon>
        <taxon>Ovalentaria</taxon>
        <taxon>Atherinomorphae</taxon>
        <taxon>Cyprinodontiformes</taxon>
        <taxon>Goodeidae</taxon>
        <taxon>Xenoophorus</taxon>
    </lineage>
</organism>
<proteinExistence type="predicted"/>
<feature type="transmembrane region" description="Helical" evidence="5">
    <location>
        <begin position="68"/>
        <end position="86"/>
    </location>
</feature>
<dbReference type="InterPro" id="IPR000832">
    <property type="entry name" value="GPCR_2_secretin-like"/>
</dbReference>
<dbReference type="PANTHER" id="PTHR12011:SF61">
    <property type="entry name" value="ADHESION G PROTEIN-COUPLED RECEPTOR L2"/>
    <property type="match status" value="1"/>
</dbReference>
<keyword evidence="3 5" id="KW-1133">Transmembrane helix</keyword>
<feature type="transmembrane region" description="Helical" evidence="5">
    <location>
        <begin position="98"/>
        <end position="122"/>
    </location>
</feature>
<dbReference type="PROSITE" id="PS50261">
    <property type="entry name" value="G_PROTEIN_RECEP_F2_4"/>
    <property type="match status" value="1"/>
</dbReference>
<sequence>MMSSAGMKLSLCFLCGFLQRDGGMHEVLLTVITRMGIAVSLVCLAISLFTFCFFRGLQSDRNTIHKNLCLNLFIGELLFLVGIHMTEPKLVCSIIAGVLHFCFLAAFTWMCLEGVQLYLMLVEVFESEFSRRKYYYLSGYLIPAVVVGISAAIDYRSYGTQRV</sequence>
<gene>
    <name evidence="7" type="primary">ADGRL2_3</name>
    <name evidence="7" type="ORF">XENOCAPTIV_012046</name>
</gene>
<evidence type="ECO:0000256" key="3">
    <source>
        <dbReference type="ARBA" id="ARBA00022989"/>
    </source>
</evidence>
<keyword evidence="8" id="KW-1185">Reference proteome</keyword>
<reference evidence="7 8" key="1">
    <citation type="submission" date="2021-06" db="EMBL/GenBank/DDBJ databases">
        <authorList>
            <person name="Palmer J.M."/>
        </authorList>
    </citation>
    <scope>NUCLEOTIDE SEQUENCE [LARGE SCALE GENOMIC DNA]</scope>
    <source>
        <strain evidence="7 8">XC_2019</strain>
        <tissue evidence="7">Muscle</tissue>
    </source>
</reference>
<dbReference type="EMBL" id="JAHRIN010069773">
    <property type="protein sequence ID" value="MEQ2216185.1"/>
    <property type="molecule type" value="Genomic_DNA"/>
</dbReference>
<dbReference type="Gene3D" id="1.20.1070.10">
    <property type="entry name" value="Rhodopsin 7-helix transmembrane proteins"/>
    <property type="match status" value="1"/>
</dbReference>
<comment type="subcellular location">
    <subcellularLocation>
        <location evidence="1">Membrane</location>
        <topology evidence="1">Multi-pass membrane protein</topology>
    </subcellularLocation>
</comment>
<keyword evidence="7" id="KW-0675">Receptor</keyword>
<dbReference type="Pfam" id="PF00002">
    <property type="entry name" value="7tm_2"/>
    <property type="match status" value="1"/>
</dbReference>
<evidence type="ECO:0000313" key="7">
    <source>
        <dbReference type="EMBL" id="MEQ2216185.1"/>
    </source>
</evidence>
<feature type="domain" description="G-protein coupled receptors family 2 profile 2" evidence="6">
    <location>
        <begin position="29"/>
        <end position="163"/>
    </location>
</feature>
<feature type="transmembrane region" description="Helical" evidence="5">
    <location>
        <begin position="32"/>
        <end position="56"/>
    </location>
</feature>